<proteinExistence type="predicted"/>
<dbReference type="GO" id="GO:0006529">
    <property type="term" value="P:asparagine biosynthetic process"/>
    <property type="evidence" value="ECO:0007669"/>
    <property type="project" value="UniProtKB-KW"/>
</dbReference>
<dbReference type="InterPro" id="IPR051857">
    <property type="entry name" value="Asn_synthetase_domain"/>
</dbReference>
<dbReference type="STRING" id="105984.A0A427XUY1"/>
<organism evidence="6 7">
    <name type="scientific">Apiotrichum porosum</name>
    <dbReference type="NCBI Taxonomy" id="105984"/>
    <lineage>
        <taxon>Eukaryota</taxon>
        <taxon>Fungi</taxon>
        <taxon>Dikarya</taxon>
        <taxon>Basidiomycota</taxon>
        <taxon>Agaricomycotina</taxon>
        <taxon>Tremellomycetes</taxon>
        <taxon>Trichosporonales</taxon>
        <taxon>Trichosporonaceae</taxon>
        <taxon>Apiotrichum</taxon>
    </lineage>
</organism>
<accession>A0A427XUY1</accession>
<reference evidence="6 7" key="1">
    <citation type="submission" date="2018-11" db="EMBL/GenBank/DDBJ databases">
        <title>Genome sequence of Apiotrichum porosum DSM 27194.</title>
        <authorList>
            <person name="Aliyu H."/>
            <person name="Gorte O."/>
            <person name="Ochsenreither K."/>
        </authorList>
    </citation>
    <scope>NUCLEOTIDE SEQUENCE [LARGE SCALE GENOMIC DNA]</scope>
    <source>
        <strain evidence="6 7">DSM 27194</strain>
    </source>
</reference>
<keyword evidence="1" id="KW-0028">Amino-acid biosynthesis</keyword>
<dbReference type="CDD" id="cd01991">
    <property type="entry name" value="Asn_synthase_B_C"/>
    <property type="match status" value="1"/>
</dbReference>
<evidence type="ECO:0000313" key="6">
    <source>
        <dbReference type="EMBL" id="RSH82688.1"/>
    </source>
</evidence>
<feature type="region of interest" description="Disordered" evidence="4">
    <location>
        <begin position="329"/>
        <end position="352"/>
    </location>
</feature>
<dbReference type="SUPFAM" id="SSF52402">
    <property type="entry name" value="Adenine nucleotide alpha hydrolases-like"/>
    <property type="match status" value="1"/>
</dbReference>
<dbReference type="InterPro" id="IPR014729">
    <property type="entry name" value="Rossmann-like_a/b/a_fold"/>
</dbReference>
<dbReference type="Proteomes" id="UP000279236">
    <property type="component" value="Unassembled WGS sequence"/>
</dbReference>
<evidence type="ECO:0000256" key="4">
    <source>
        <dbReference type="SAM" id="MobiDB-lite"/>
    </source>
</evidence>
<feature type="compositionally biased region" description="Basic and acidic residues" evidence="4">
    <location>
        <begin position="340"/>
        <end position="352"/>
    </location>
</feature>
<dbReference type="InterPro" id="IPR017932">
    <property type="entry name" value="GATase_2_dom"/>
</dbReference>
<dbReference type="InterPro" id="IPR001962">
    <property type="entry name" value="Asn_synthase"/>
</dbReference>
<evidence type="ECO:0000256" key="3">
    <source>
        <dbReference type="ARBA" id="ARBA00022962"/>
    </source>
</evidence>
<dbReference type="InterPro" id="IPR029055">
    <property type="entry name" value="Ntn_hydrolases_N"/>
</dbReference>
<dbReference type="PROSITE" id="PS51278">
    <property type="entry name" value="GATASE_TYPE_2"/>
    <property type="match status" value="1"/>
</dbReference>
<evidence type="ECO:0000256" key="1">
    <source>
        <dbReference type="ARBA" id="ARBA00022605"/>
    </source>
</evidence>
<dbReference type="PANTHER" id="PTHR45937:SF1">
    <property type="entry name" value="ASPARAGINE SYNTHETASE DOMAIN-CONTAINING PROTEIN 1"/>
    <property type="match status" value="1"/>
</dbReference>
<keyword evidence="7" id="KW-1185">Reference proteome</keyword>
<evidence type="ECO:0000256" key="2">
    <source>
        <dbReference type="ARBA" id="ARBA00022888"/>
    </source>
</evidence>
<dbReference type="Pfam" id="PF00733">
    <property type="entry name" value="Asn_synthase"/>
    <property type="match status" value="1"/>
</dbReference>
<comment type="caution">
    <text evidence="6">The sequence shown here is derived from an EMBL/GenBank/DDBJ whole genome shotgun (WGS) entry which is preliminary data.</text>
</comment>
<dbReference type="OrthoDB" id="10252281at2759"/>
<protein>
    <recommendedName>
        <fullName evidence="5">Glutamine amidotransferase type-2 domain-containing protein</fullName>
    </recommendedName>
</protein>
<feature type="domain" description="Glutamine amidotransferase type-2" evidence="5">
    <location>
        <begin position="28"/>
        <end position="218"/>
    </location>
</feature>
<evidence type="ECO:0000313" key="7">
    <source>
        <dbReference type="Proteomes" id="UP000279236"/>
    </source>
</evidence>
<dbReference type="GO" id="GO:0004066">
    <property type="term" value="F:asparagine synthase (glutamine-hydrolyzing) activity"/>
    <property type="evidence" value="ECO:0007669"/>
    <property type="project" value="InterPro"/>
</dbReference>
<sequence>MSLPPPRPHPTFPRPAYALHRISFSIICRMCGLTLSITPFNTTAPSIDRIVHSLHTTNAARGPNAKGVYARRFQTPAGDVLVTLGASVLGLRGTLTAQPLVGKRGVLAWNGQVFGGLDVGITENDTRKIFQRLEQGEAPNKVFNSIEGPYTFVYISFASRAIFFGVDPLSRRSLLLHAGDEDSHPIFILTSSRSAEARLQGVAMRTLDGGQTGVIDLTALPTGMLDFSAALKIETRSDIAPVNKATPPADPGTAAAEAECDTFIARLEGAVRRRVENIPERSPGSARVALLFSGGVDCSLLAALVHRCLPAGEPIELVNVAFEQPRAKENVNGNKKGKQRAPERNPYDVPDRVSGRDAVEELRGACPGRDFRFVQVDVDVEESRAHRQEILDLMYPNKTEMDLSLGYPLYFASRGVGVVDFGYGPVPYTVGAKVYISGLGADEQLGGYSRHRRAFERGAWPMLIDELQLDLDRLPQRNLSRDDRMLSSHARDARYPYLDLEFVRYVSSLPIWAKCYPLLPPGEGDKVLIRLGAQQCGLQVTGKRVKRAMQFGTKSAKLNEAPARGFGAGEVVVQD</sequence>
<dbReference type="GeneID" id="39592225"/>
<dbReference type="EMBL" id="RSCE01000005">
    <property type="protein sequence ID" value="RSH82688.1"/>
    <property type="molecule type" value="Genomic_DNA"/>
</dbReference>
<name>A0A427XUY1_9TREE</name>
<keyword evidence="2" id="KW-0061">Asparagine biosynthesis</keyword>
<gene>
    <name evidence="6" type="ORF">EHS24_007682</name>
</gene>
<evidence type="ECO:0000259" key="5">
    <source>
        <dbReference type="PROSITE" id="PS51278"/>
    </source>
</evidence>
<dbReference type="Gene3D" id="3.60.20.10">
    <property type="entry name" value="Glutamine Phosphoribosylpyrophosphate, subunit 1, domain 1"/>
    <property type="match status" value="1"/>
</dbReference>
<dbReference type="AlphaFoldDB" id="A0A427XUY1"/>
<dbReference type="Gene3D" id="3.40.50.620">
    <property type="entry name" value="HUPs"/>
    <property type="match status" value="1"/>
</dbReference>
<dbReference type="SUPFAM" id="SSF56235">
    <property type="entry name" value="N-terminal nucleophile aminohydrolases (Ntn hydrolases)"/>
    <property type="match status" value="1"/>
</dbReference>
<dbReference type="RefSeq" id="XP_028476920.1">
    <property type="nucleotide sequence ID" value="XM_028623027.1"/>
</dbReference>
<dbReference type="PANTHER" id="PTHR45937">
    <property type="entry name" value="ASPARAGINE SYNTHETASE DOMAIN-CONTAINING PROTEIN 1"/>
    <property type="match status" value="1"/>
</dbReference>
<keyword evidence="3" id="KW-0315">Glutamine amidotransferase</keyword>